<evidence type="ECO:0000313" key="4">
    <source>
        <dbReference type="Proteomes" id="UP000689967"/>
    </source>
</evidence>
<dbReference type="InterPro" id="IPR007159">
    <property type="entry name" value="SpoVT-AbrB_dom"/>
</dbReference>
<feature type="domain" description="SpoVT-AbrB" evidence="2">
    <location>
        <begin position="4"/>
        <end position="49"/>
    </location>
</feature>
<proteinExistence type="predicted"/>
<name>A0ABS6HAJ4_9PROT</name>
<evidence type="ECO:0000259" key="2">
    <source>
        <dbReference type="PROSITE" id="PS51740"/>
    </source>
</evidence>
<sequence length="95" mass="10318">MGRVVSVRVDAEGRLVLPEEVRVSLGVQGGGELLLQVTEQELRATTRQTALRKLQAMVPAWKPGDPLWSDELIAERRAEAARDLAEGQVGPSQSS</sequence>
<evidence type="ECO:0000313" key="3">
    <source>
        <dbReference type="EMBL" id="MBU8545737.1"/>
    </source>
</evidence>
<organism evidence="3 4">
    <name type="scientific">Falsiroseomonas oleicola</name>
    <dbReference type="NCBI Taxonomy" id="2801474"/>
    <lineage>
        <taxon>Bacteria</taxon>
        <taxon>Pseudomonadati</taxon>
        <taxon>Pseudomonadota</taxon>
        <taxon>Alphaproteobacteria</taxon>
        <taxon>Acetobacterales</taxon>
        <taxon>Roseomonadaceae</taxon>
        <taxon>Falsiroseomonas</taxon>
    </lineage>
</organism>
<dbReference type="RefSeq" id="WP_216877734.1">
    <property type="nucleotide sequence ID" value="NZ_JAERQM010000005.1"/>
</dbReference>
<gene>
    <name evidence="3" type="ORF">JJQ90_18585</name>
</gene>
<keyword evidence="4" id="KW-1185">Reference proteome</keyword>
<dbReference type="Proteomes" id="UP000689967">
    <property type="component" value="Unassembled WGS sequence"/>
</dbReference>
<keyword evidence="1 3" id="KW-0238">DNA-binding</keyword>
<comment type="caution">
    <text evidence="3">The sequence shown here is derived from an EMBL/GenBank/DDBJ whole genome shotgun (WGS) entry which is preliminary data.</text>
</comment>
<dbReference type="PROSITE" id="PS51740">
    <property type="entry name" value="SPOVT_ABRB"/>
    <property type="match status" value="1"/>
</dbReference>
<reference evidence="3 4" key="1">
    <citation type="submission" date="2021-01" db="EMBL/GenBank/DDBJ databases">
        <title>Roseomonas sp. nov, a bacterium isolated from an oil production mixture in Yumen Oilfield.</title>
        <authorList>
            <person name="Wu D."/>
        </authorList>
    </citation>
    <scope>NUCLEOTIDE SEQUENCE [LARGE SCALE GENOMIC DNA]</scope>
    <source>
        <strain evidence="3 4">ROY-5-3</strain>
    </source>
</reference>
<dbReference type="GO" id="GO:0003677">
    <property type="term" value="F:DNA binding"/>
    <property type="evidence" value="ECO:0007669"/>
    <property type="project" value="UniProtKB-KW"/>
</dbReference>
<evidence type="ECO:0000256" key="1">
    <source>
        <dbReference type="PROSITE-ProRule" id="PRU01076"/>
    </source>
</evidence>
<protein>
    <submittedName>
        <fullName evidence="3">AbrB/MazE/SpoVT family DNA-binding domain-containing protein</fullName>
    </submittedName>
</protein>
<dbReference type="EMBL" id="JAERQM010000005">
    <property type="protein sequence ID" value="MBU8545737.1"/>
    <property type="molecule type" value="Genomic_DNA"/>
</dbReference>
<accession>A0ABS6HAJ4</accession>